<evidence type="ECO:0000256" key="1">
    <source>
        <dbReference type="ARBA" id="ARBA00004141"/>
    </source>
</evidence>
<keyword evidence="2" id="KW-0813">Transport</keyword>
<dbReference type="Proteomes" id="UP000095751">
    <property type="component" value="Unassembled WGS sequence"/>
</dbReference>
<gene>
    <name evidence="8" type="ORF">FRACYDRAFT_249304</name>
</gene>
<evidence type="ECO:0000256" key="5">
    <source>
        <dbReference type="ARBA" id="ARBA00023065"/>
    </source>
</evidence>
<dbReference type="GO" id="GO:0005254">
    <property type="term" value="F:chloride channel activity"/>
    <property type="evidence" value="ECO:0007669"/>
    <property type="project" value="InterPro"/>
</dbReference>
<evidence type="ECO:0000256" key="3">
    <source>
        <dbReference type="ARBA" id="ARBA00022692"/>
    </source>
</evidence>
<dbReference type="GO" id="GO:0016020">
    <property type="term" value="C:membrane"/>
    <property type="evidence" value="ECO:0007669"/>
    <property type="project" value="UniProtKB-SubCell"/>
</dbReference>
<sequence>MRYSSILCSILLFQSCFGFFVPTGSETRVPTSGRIETTQLYLTEDEVTELLSVVVKKGRPSYPAWKSSRRKKLNEMAEWATSDAANRPILCEYDPDAFWLWSQWKGTALAMTYRDVIINICIGISVNWFVHSHTETIWSFQSVPPVDEPIVQQLIGLKALWEYQLTLCTFILAFFTSQAYSYWRSVYFTTRAIQGRINDICLIITTNAERVPSEAIDGENMSKYSDNAEDLVNTCTRLIRLSHTFFWAALPTNSNGLSDKGWTGGRRKNIDDENQEKNAIGPVLLSENGLRYMERVNELTHAEVRTLLDSELPPSQYTYMLMQWVGVYALEGFRDGTLVGGDASERELIRRLTDLRAEYFSIGDLCAGRMPLAYVQLVQILVDTLVWLAPFSLYPELGSLSIPLCAVLTHFFKGLLELSKSFLDPFGNDGYPQQNIRVDVLVSELNFGAASRWVEAGDRVPTRSSPSPERR</sequence>
<evidence type="ECO:0000256" key="2">
    <source>
        <dbReference type="ARBA" id="ARBA00022448"/>
    </source>
</evidence>
<keyword evidence="6" id="KW-0472">Membrane</keyword>
<evidence type="ECO:0000313" key="8">
    <source>
        <dbReference type="EMBL" id="OEU08960.1"/>
    </source>
</evidence>
<protein>
    <submittedName>
        <fullName evidence="8">Uncharacterized protein</fullName>
    </submittedName>
</protein>
<keyword evidence="9" id="KW-1185">Reference proteome</keyword>
<reference evidence="8 9" key="1">
    <citation type="submission" date="2016-09" db="EMBL/GenBank/DDBJ databases">
        <title>Extensive genetic diversity and differential bi-allelic expression allows diatom success in the polar Southern Ocean.</title>
        <authorList>
            <consortium name="DOE Joint Genome Institute"/>
            <person name="Mock T."/>
            <person name="Otillar R.P."/>
            <person name="Strauss J."/>
            <person name="Dupont C."/>
            <person name="Frickenhaus S."/>
            <person name="Maumus F."/>
            <person name="Mcmullan M."/>
            <person name="Sanges R."/>
            <person name="Schmutz J."/>
            <person name="Toseland A."/>
            <person name="Valas R."/>
            <person name="Veluchamy A."/>
            <person name="Ward B.J."/>
            <person name="Allen A."/>
            <person name="Barry K."/>
            <person name="Falciatore A."/>
            <person name="Ferrante M."/>
            <person name="Fortunato A.E."/>
            <person name="Gloeckner G."/>
            <person name="Gruber A."/>
            <person name="Hipkin R."/>
            <person name="Janech M."/>
            <person name="Kroth P."/>
            <person name="Leese F."/>
            <person name="Lindquist E."/>
            <person name="Lyon B.R."/>
            <person name="Martin J."/>
            <person name="Mayer C."/>
            <person name="Parker M."/>
            <person name="Quesneville H."/>
            <person name="Raymond J."/>
            <person name="Uhlig C."/>
            <person name="Valentin K.U."/>
            <person name="Worden A.Z."/>
            <person name="Armbrust E.V."/>
            <person name="Bowler C."/>
            <person name="Green B."/>
            <person name="Moulton V."/>
            <person name="Van Oosterhout C."/>
            <person name="Grigoriev I."/>
        </authorList>
    </citation>
    <scope>NUCLEOTIDE SEQUENCE [LARGE SCALE GENOMIC DNA]</scope>
    <source>
        <strain evidence="8 9">CCMP1102</strain>
    </source>
</reference>
<evidence type="ECO:0000256" key="7">
    <source>
        <dbReference type="SAM" id="SignalP"/>
    </source>
</evidence>
<dbReference type="Pfam" id="PF25539">
    <property type="entry name" value="Bestrophin_2"/>
    <property type="match status" value="1"/>
</dbReference>
<keyword evidence="5" id="KW-0406">Ion transport</keyword>
<dbReference type="KEGG" id="fcy:FRACYDRAFT_249304"/>
<dbReference type="EMBL" id="KV784378">
    <property type="protein sequence ID" value="OEU08960.1"/>
    <property type="molecule type" value="Genomic_DNA"/>
</dbReference>
<dbReference type="OrthoDB" id="417078at2759"/>
<keyword evidence="3" id="KW-0812">Transmembrane</keyword>
<dbReference type="InParanoid" id="A0A1E7ESH1"/>
<evidence type="ECO:0000256" key="4">
    <source>
        <dbReference type="ARBA" id="ARBA00022989"/>
    </source>
</evidence>
<keyword evidence="4" id="KW-1133">Transmembrane helix</keyword>
<keyword evidence="7" id="KW-0732">Signal</keyword>
<feature type="signal peptide" evidence="7">
    <location>
        <begin position="1"/>
        <end position="18"/>
    </location>
</feature>
<dbReference type="InterPro" id="IPR044669">
    <property type="entry name" value="YneE/VCCN1/2-like"/>
</dbReference>
<name>A0A1E7ESH1_9STRA</name>
<feature type="chain" id="PRO_5009192185" evidence="7">
    <location>
        <begin position="19"/>
        <end position="471"/>
    </location>
</feature>
<organism evidence="8 9">
    <name type="scientific">Fragilariopsis cylindrus CCMP1102</name>
    <dbReference type="NCBI Taxonomy" id="635003"/>
    <lineage>
        <taxon>Eukaryota</taxon>
        <taxon>Sar</taxon>
        <taxon>Stramenopiles</taxon>
        <taxon>Ochrophyta</taxon>
        <taxon>Bacillariophyta</taxon>
        <taxon>Bacillariophyceae</taxon>
        <taxon>Bacillariophycidae</taxon>
        <taxon>Bacillariales</taxon>
        <taxon>Bacillariaceae</taxon>
        <taxon>Fragilariopsis</taxon>
    </lineage>
</organism>
<dbReference type="PROSITE" id="PS51257">
    <property type="entry name" value="PROKAR_LIPOPROTEIN"/>
    <property type="match status" value="1"/>
</dbReference>
<dbReference type="AlphaFoldDB" id="A0A1E7ESH1"/>
<evidence type="ECO:0000256" key="6">
    <source>
        <dbReference type="ARBA" id="ARBA00023136"/>
    </source>
</evidence>
<accession>A0A1E7ESH1</accession>
<evidence type="ECO:0000313" key="9">
    <source>
        <dbReference type="Proteomes" id="UP000095751"/>
    </source>
</evidence>
<proteinExistence type="predicted"/>
<comment type="subcellular location">
    <subcellularLocation>
        <location evidence="1">Membrane</location>
        <topology evidence="1">Multi-pass membrane protein</topology>
    </subcellularLocation>
</comment>